<comment type="caution">
    <text evidence="3">The sequence shown here is derived from an EMBL/GenBank/DDBJ whole genome shotgun (WGS) entry which is preliminary data.</text>
</comment>
<sequence length="237" mass="26160">MFSALLQGLSRQVPSVCRVCRAWPSHPVCEECVHAFAQPVHRCALCALAIPTTLHHCRACTDTPPVWNAALAAVDYGYPWDRLIADFKFQGNPAWARHFATVMRSAPWVEPALEAADWVIPMPLARERLLERGFNQSALIARHLSPAKVREDWLLRLFHTPPQSGLSREQRQHNLQHAFAMEPHSGARLQGQNIILVDDVMTSGATMAAASVVLQRAGAQHITALVFARTARGDAGA</sequence>
<evidence type="ECO:0000313" key="4">
    <source>
        <dbReference type="Proteomes" id="UP001321700"/>
    </source>
</evidence>
<feature type="domain" description="Phosphoribosyltransferase" evidence="2">
    <location>
        <begin position="176"/>
        <end position="229"/>
    </location>
</feature>
<gene>
    <name evidence="3" type="ORF">RAE19_12405</name>
</gene>
<comment type="similarity">
    <text evidence="1">Belongs to the ComF/GntX family.</text>
</comment>
<dbReference type="SUPFAM" id="SSF53271">
    <property type="entry name" value="PRTase-like"/>
    <property type="match status" value="1"/>
</dbReference>
<evidence type="ECO:0000256" key="1">
    <source>
        <dbReference type="ARBA" id="ARBA00008007"/>
    </source>
</evidence>
<protein>
    <submittedName>
        <fullName evidence="3">ComF family protein</fullName>
    </submittedName>
</protein>
<dbReference type="CDD" id="cd06223">
    <property type="entry name" value="PRTases_typeI"/>
    <property type="match status" value="1"/>
</dbReference>
<evidence type="ECO:0000313" key="3">
    <source>
        <dbReference type="EMBL" id="MDT7519500.1"/>
    </source>
</evidence>
<dbReference type="InterPro" id="IPR029057">
    <property type="entry name" value="PRTase-like"/>
</dbReference>
<dbReference type="Gene3D" id="3.40.50.2020">
    <property type="match status" value="1"/>
</dbReference>
<organism evidence="3 4">
    <name type="scientific">Rhodoferax potami</name>
    <dbReference type="NCBI Taxonomy" id="3068338"/>
    <lineage>
        <taxon>Bacteria</taxon>
        <taxon>Pseudomonadati</taxon>
        <taxon>Pseudomonadota</taxon>
        <taxon>Betaproteobacteria</taxon>
        <taxon>Burkholderiales</taxon>
        <taxon>Comamonadaceae</taxon>
        <taxon>Rhodoferax</taxon>
    </lineage>
</organism>
<reference evidence="3 4" key="1">
    <citation type="submission" date="2023-08" db="EMBL/GenBank/DDBJ databases">
        <title>Rhodoferax potami sp. nov. and Rhodoferax mekongensis sp. nov., isolated from the Mekong River in Thailand.</title>
        <authorList>
            <person name="Kitikhun S."/>
            <person name="Charoenyingcharoen P."/>
            <person name="Siriarchawattana P."/>
            <person name="Likhitrattanapisal S."/>
            <person name="Nilsakha T."/>
            <person name="Chanpet A."/>
            <person name="Rattanawaree P."/>
            <person name="Ingsriswang S."/>
        </authorList>
    </citation>
    <scope>NUCLEOTIDE SEQUENCE [LARGE SCALE GENOMIC DNA]</scope>
    <source>
        <strain evidence="3 4">TBRC 17660</strain>
    </source>
</reference>
<evidence type="ECO:0000259" key="2">
    <source>
        <dbReference type="Pfam" id="PF00156"/>
    </source>
</evidence>
<dbReference type="PANTHER" id="PTHR47505">
    <property type="entry name" value="DNA UTILIZATION PROTEIN YHGH"/>
    <property type="match status" value="1"/>
</dbReference>
<dbReference type="EMBL" id="JAVBIK010000001">
    <property type="protein sequence ID" value="MDT7519500.1"/>
    <property type="molecule type" value="Genomic_DNA"/>
</dbReference>
<accession>A0ABU3KP66</accession>
<dbReference type="InterPro" id="IPR051910">
    <property type="entry name" value="ComF/GntX_DNA_util-trans"/>
</dbReference>
<name>A0ABU3KP66_9BURK</name>
<dbReference type="InterPro" id="IPR000836">
    <property type="entry name" value="PRTase_dom"/>
</dbReference>
<dbReference type="Pfam" id="PF00156">
    <property type="entry name" value="Pribosyltran"/>
    <property type="match status" value="1"/>
</dbReference>
<proteinExistence type="inferred from homology"/>
<keyword evidence="4" id="KW-1185">Reference proteome</keyword>
<dbReference type="Proteomes" id="UP001321700">
    <property type="component" value="Unassembled WGS sequence"/>
</dbReference>
<dbReference type="PANTHER" id="PTHR47505:SF1">
    <property type="entry name" value="DNA UTILIZATION PROTEIN YHGH"/>
    <property type="match status" value="1"/>
</dbReference>